<feature type="DNA-binding region" description="HMG box" evidence="2">
    <location>
        <begin position="47"/>
        <end position="115"/>
    </location>
</feature>
<dbReference type="InterPro" id="IPR050342">
    <property type="entry name" value="HMGB"/>
</dbReference>
<name>A0AAN7ZSJ5_9SACH</name>
<keyword evidence="5" id="KW-1185">Reference proteome</keyword>
<evidence type="ECO:0000259" key="3">
    <source>
        <dbReference type="PROSITE" id="PS50118"/>
    </source>
</evidence>
<gene>
    <name evidence="4" type="ORF">RI543_002616</name>
</gene>
<dbReference type="SUPFAM" id="SSF47095">
    <property type="entry name" value="HMG-box"/>
    <property type="match status" value="2"/>
</dbReference>
<dbReference type="SMART" id="SM00398">
    <property type="entry name" value="HMG"/>
    <property type="match status" value="2"/>
</dbReference>
<comment type="caution">
    <text evidence="4">The sequence shown here is derived from an EMBL/GenBank/DDBJ whole genome shotgun (WGS) entry which is preliminary data.</text>
</comment>
<dbReference type="EMBL" id="JAWIZZ010000045">
    <property type="protein sequence ID" value="KAK5780074.1"/>
    <property type="molecule type" value="Genomic_DNA"/>
</dbReference>
<dbReference type="PANTHER" id="PTHR48112">
    <property type="entry name" value="HIGH MOBILITY GROUP PROTEIN DSP1"/>
    <property type="match status" value="1"/>
</dbReference>
<evidence type="ECO:0000256" key="2">
    <source>
        <dbReference type="PROSITE-ProRule" id="PRU00267"/>
    </source>
</evidence>
<dbReference type="PROSITE" id="PS50118">
    <property type="entry name" value="HMG_BOX_2"/>
    <property type="match status" value="2"/>
</dbReference>
<dbReference type="Gene3D" id="1.10.30.10">
    <property type="entry name" value="High mobility group box domain"/>
    <property type="match status" value="2"/>
</dbReference>
<dbReference type="InterPro" id="IPR036910">
    <property type="entry name" value="HMG_box_dom_sf"/>
</dbReference>
<protein>
    <recommendedName>
        <fullName evidence="3">HMG box domain-containing protein</fullName>
    </recommendedName>
</protein>
<feature type="DNA-binding region" description="HMG box" evidence="2">
    <location>
        <begin position="120"/>
        <end position="188"/>
    </location>
</feature>
<dbReference type="CDD" id="cd22012">
    <property type="entry name" value="HMG-box_ABF2_IXR1-like_rpt2"/>
    <property type="match status" value="2"/>
</dbReference>
<dbReference type="GO" id="GO:0003677">
    <property type="term" value="F:DNA binding"/>
    <property type="evidence" value="ECO:0007669"/>
    <property type="project" value="UniProtKB-UniRule"/>
</dbReference>
<proteinExistence type="predicted"/>
<dbReference type="PRINTS" id="PR00886">
    <property type="entry name" value="HIGHMOBLTY12"/>
</dbReference>
<organism evidence="4 5">
    <name type="scientific">Arxiozyma heterogenica</name>
    <dbReference type="NCBI Taxonomy" id="278026"/>
    <lineage>
        <taxon>Eukaryota</taxon>
        <taxon>Fungi</taxon>
        <taxon>Dikarya</taxon>
        <taxon>Ascomycota</taxon>
        <taxon>Saccharomycotina</taxon>
        <taxon>Saccharomycetes</taxon>
        <taxon>Saccharomycetales</taxon>
        <taxon>Saccharomycetaceae</taxon>
        <taxon>Arxiozyma</taxon>
    </lineage>
</organism>
<keyword evidence="1 2" id="KW-0238">DNA-binding</keyword>
<dbReference type="Proteomes" id="UP001306508">
    <property type="component" value="Unassembled WGS sequence"/>
</dbReference>
<accession>A0AAN7ZSJ5</accession>
<evidence type="ECO:0000313" key="5">
    <source>
        <dbReference type="Proteomes" id="UP001306508"/>
    </source>
</evidence>
<evidence type="ECO:0000256" key="1">
    <source>
        <dbReference type="ARBA" id="ARBA00023125"/>
    </source>
</evidence>
<dbReference type="InterPro" id="IPR009071">
    <property type="entry name" value="HMG_box_dom"/>
</dbReference>
<dbReference type="AlphaFoldDB" id="A0AAN7ZSJ5"/>
<feature type="domain" description="HMG box" evidence="3">
    <location>
        <begin position="47"/>
        <end position="115"/>
    </location>
</feature>
<reference evidence="5" key="1">
    <citation type="submission" date="2023-07" db="EMBL/GenBank/DDBJ databases">
        <title>A draft genome of Kazachstania heterogenica Y-27499.</title>
        <authorList>
            <person name="Donic C."/>
            <person name="Kralova J.S."/>
            <person name="Fidel L."/>
            <person name="Ben-Dor S."/>
            <person name="Jung S."/>
        </authorList>
    </citation>
    <scope>NUCLEOTIDE SEQUENCE [LARGE SCALE GENOMIC DNA]</scope>
    <source>
        <strain evidence="5">Y27499</strain>
    </source>
</reference>
<dbReference type="GO" id="GO:0005634">
    <property type="term" value="C:nucleus"/>
    <property type="evidence" value="ECO:0007669"/>
    <property type="project" value="UniProtKB-UniRule"/>
</dbReference>
<evidence type="ECO:0000313" key="4">
    <source>
        <dbReference type="EMBL" id="KAK5780074.1"/>
    </source>
</evidence>
<feature type="domain" description="HMG box" evidence="3">
    <location>
        <begin position="120"/>
        <end position="188"/>
    </location>
</feature>
<dbReference type="Pfam" id="PF00505">
    <property type="entry name" value="HMG_box"/>
    <property type="match status" value="2"/>
</dbReference>
<keyword evidence="2" id="KW-0539">Nucleus</keyword>
<sequence>MLSLKNIVSTFGTKRVPGVFLHTSVINQANAFSRAQLKKDLIKDKGLKKPASAYILFTKVERPKIKRENPELTTMQISSKLGAKWATLSQVEKQPFVDQYNQNYKIYKDQLAQIESKLPPKKPVNGFVLFGNEIRSQLKIEFPNIDQIEITKKIAEKWKNLPEQKKTHYNELYKQNMIEWKKQSSDNN</sequence>